<name>A0A975BHC5_9BACT</name>
<proteinExistence type="predicted"/>
<protein>
    <submittedName>
        <fullName evidence="1">Uncharacterized protein</fullName>
    </submittedName>
</protein>
<sequence>MFGFLANKPRLKNSLAMIQNIPDRVSSPVWQTIFALSVSPEINYFYIKK</sequence>
<evidence type="ECO:0000313" key="2">
    <source>
        <dbReference type="Proteomes" id="UP000663722"/>
    </source>
</evidence>
<keyword evidence="2" id="KW-1185">Reference proteome</keyword>
<organism evidence="1 2">
    <name type="scientific">Desulfonema magnum</name>
    <dbReference type="NCBI Taxonomy" id="45655"/>
    <lineage>
        <taxon>Bacteria</taxon>
        <taxon>Pseudomonadati</taxon>
        <taxon>Thermodesulfobacteriota</taxon>
        <taxon>Desulfobacteria</taxon>
        <taxon>Desulfobacterales</taxon>
        <taxon>Desulfococcaceae</taxon>
        <taxon>Desulfonema</taxon>
    </lineage>
</organism>
<dbReference type="Proteomes" id="UP000663722">
    <property type="component" value="Chromosome"/>
</dbReference>
<dbReference type="KEGG" id="dmm:dnm_014360"/>
<accession>A0A975BHC5</accession>
<evidence type="ECO:0000313" key="1">
    <source>
        <dbReference type="EMBL" id="QTA85427.1"/>
    </source>
</evidence>
<gene>
    <name evidence="1" type="ORF">dnm_014360</name>
</gene>
<dbReference type="EMBL" id="CP061800">
    <property type="protein sequence ID" value="QTA85427.1"/>
    <property type="molecule type" value="Genomic_DNA"/>
</dbReference>
<reference evidence="1" key="1">
    <citation type="journal article" date="2021" name="Microb. Physiol.">
        <title>Proteogenomic Insights into the Physiology of Marine, Sulfate-Reducing, Filamentous Desulfonema limicola and Desulfonema magnum.</title>
        <authorList>
            <person name="Schnaars V."/>
            <person name="Wohlbrand L."/>
            <person name="Scheve S."/>
            <person name="Hinrichs C."/>
            <person name="Reinhardt R."/>
            <person name="Rabus R."/>
        </authorList>
    </citation>
    <scope>NUCLEOTIDE SEQUENCE</scope>
    <source>
        <strain evidence="1">4be13</strain>
    </source>
</reference>
<dbReference type="AlphaFoldDB" id="A0A975BHC5"/>